<dbReference type="PANTHER" id="PTHR11103">
    <property type="entry name" value="SLR1189 PROTEIN"/>
    <property type="match status" value="1"/>
</dbReference>
<dbReference type="Pfam" id="PF02574">
    <property type="entry name" value="S-methyl_trans"/>
    <property type="match status" value="1"/>
</dbReference>
<evidence type="ECO:0000256" key="1">
    <source>
        <dbReference type="ARBA" id="ARBA00022603"/>
    </source>
</evidence>
<evidence type="ECO:0000256" key="2">
    <source>
        <dbReference type="ARBA" id="ARBA00022679"/>
    </source>
</evidence>
<dbReference type="InterPro" id="IPR036589">
    <property type="entry name" value="HCY_dom_sf"/>
</dbReference>
<feature type="binding site" evidence="3">
    <location>
        <position position="221"/>
    </location>
    <ligand>
        <name>Zn(2+)</name>
        <dbReference type="ChEBI" id="CHEBI:29105"/>
    </ligand>
</feature>
<organism evidence="5 6">
    <name type="scientific">Methylosinus trichosporium (strain ATCC 35070 / NCIMB 11131 / UNIQEM 75 / OB3b)</name>
    <dbReference type="NCBI Taxonomy" id="595536"/>
    <lineage>
        <taxon>Bacteria</taxon>
        <taxon>Pseudomonadati</taxon>
        <taxon>Pseudomonadota</taxon>
        <taxon>Alphaproteobacteria</taxon>
        <taxon>Hyphomicrobiales</taxon>
        <taxon>Methylocystaceae</taxon>
        <taxon>Methylosinus</taxon>
    </lineage>
</organism>
<reference evidence="6" key="1">
    <citation type="submission" date="2017-10" db="EMBL/GenBank/DDBJ databases">
        <title>Completed PacBio SMRT sequence of Methylosinus trichosporium OB3b reveals presence of a third large plasmid.</title>
        <authorList>
            <person name="Charles T.C."/>
            <person name="Lynch M.D.J."/>
            <person name="Heil J.R."/>
            <person name="Cheng J."/>
        </authorList>
    </citation>
    <scope>NUCLEOTIDE SEQUENCE [LARGE SCALE GENOMIC DNA]</scope>
    <source>
        <strain evidence="6">OB3b</strain>
    </source>
</reference>
<dbReference type="GO" id="GO:0008168">
    <property type="term" value="F:methyltransferase activity"/>
    <property type="evidence" value="ECO:0007669"/>
    <property type="project" value="UniProtKB-UniRule"/>
</dbReference>
<name>A0A2D2D0R6_METT3</name>
<proteinExistence type="predicted"/>
<evidence type="ECO:0000313" key="5">
    <source>
        <dbReference type="EMBL" id="ATQ68586.1"/>
    </source>
</evidence>
<dbReference type="InterPro" id="IPR003726">
    <property type="entry name" value="HCY_dom"/>
</dbReference>
<keyword evidence="3" id="KW-0862">Zinc</keyword>
<gene>
    <name evidence="5" type="ORF">CQW49_12360</name>
</gene>
<dbReference type="STRING" id="595536.GCA_000178815_02694"/>
<feature type="binding site" evidence="3">
    <location>
        <position position="294"/>
    </location>
    <ligand>
        <name>Zn(2+)</name>
        <dbReference type="ChEBI" id="CHEBI:29105"/>
    </ligand>
</feature>
<comment type="cofactor">
    <cofactor evidence="3">
        <name>Zn(2+)</name>
        <dbReference type="ChEBI" id="CHEBI:29105"/>
    </cofactor>
</comment>
<protein>
    <submittedName>
        <fullName evidence="5">Homocysteine methyltransferase</fullName>
    </submittedName>
</protein>
<keyword evidence="1 3" id="KW-0489">Methyltransferase</keyword>
<dbReference type="GO" id="GO:0046872">
    <property type="term" value="F:metal ion binding"/>
    <property type="evidence" value="ECO:0007669"/>
    <property type="project" value="UniProtKB-KW"/>
</dbReference>
<evidence type="ECO:0000259" key="4">
    <source>
        <dbReference type="PROSITE" id="PS50970"/>
    </source>
</evidence>
<keyword evidence="3" id="KW-0479">Metal-binding</keyword>
<dbReference type="RefSeq" id="WP_003609387.1">
    <property type="nucleotide sequence ID" value="NZ_ADVE02000001.1"/>
</dbReference>
<keyword evidence="6" id="KW-1185">Reference proteome</keyword>
<dbReference type="GO" id="GO:0032259">
    <property type="term" value="P:methylation"/>
    <property type="evidence" value="ECO:0007669"/>
    <property type="project" value="UniProtKB-KW"/>
</dbReference>
<feature type="binding site" evidence="3">
    <location>
        <position position="293"/>
    </location>
    <ligand>
        <name>Zn(2+)</name>
        <dbReference type="ChEBI" id="CHEBI:29105"/>
    </ligand>
</feature>
<dbReference type="AlphaFoldDB" id="A0A2D2D0R6"/>
<dbReference type="PROSITE" id="PS50970">
    <property type="entry name" value="HCY"/>
    <property type="match status" value="1"/>
</dbReference>
<dbReference type="Gene3D" id="3.20.20.330">
    <property type="entry name" value="Homocysteine-binding-like domain"/>
    <property type="match status" value="1"/>
</dbReference>
<dbReference type="EMBL" id="CP023737">
    <property type="protein sequence ID" value="ATQ68586.1"/>
    <property type="molecule type" value="Genomic_DNA"/>
</dbReference>
<accession>A0A2D2D0R6</accession>
<keyword evidence="2 3" id="KW-0808">Transferase</keyword>
<sequence>MDFLHFLDSGAHAIAEGAVLERVRRDPRLVLDPQILHGGLIYEAAGRARLTEIHYDYIKSARDAGLPILTFTDTWRCSHKAVEASQFRGRPVNEDNAGFLTELRASFGEGPSIFVGGLIGPSGDAYKPDDSLDRRAARAFHQPQIDALVGAGVDFLHLATAPNVEEAQGVADAMAATGLPYVISFVIRRTGVALDGTPLAAAMRRIDADASRPPAGFSVNCVHACALETALDAVATADPDVCRRILAFQANTADNEVEELDGSEELRTEPAAVFAANLARVRERFGLRVVGGCCGTETGHIEALARKLTCEEVSG</sequence>
<dbReference type="KEGG" id="mtw:CQW49_12360"/>
<dbReference type="SUPFAM" id="SSF82282">
    <property type="entry name" value="Homocysteine S-methyltransferase"/>
    <property type="match status" value="1"/>
</dbReference>
<dbReference type="PANTHER" id="PTHR11103:SF18">
    <property type="entry name" value="SLR1189 PROTEIN"/>
    <property type="match status" value="1"/>
</dbReference>
<evidence type="ECO:0000313" key="6">
    <source>
        <dbReference type="Proteomes" id="UP000230709"/>
    </source>
</evidence>
<evidence type="ECO:0000256" key="3">
    <source>
        <dbReference type="PROSITE-ProRule" id="PRU00333"/>
    </source>
</evidence>
<dbReference type="Proteomes" id="UP000230709">
    <property type="component" value="Chromosome"/>
</dbReference>
<feature type="domain" description="Hcy-binding" evidence="4">
    <location>
        <begin position="1"/>
        <end position="308"/>
    </location>
</feature>